<organism evidence="2 3">
    <name type="scientific">Parthenolecanium corni</name>
    <dbReference type="NCBI Taxonomy" id="536013"/>
    <lineage>
        <taxon>Eukaryota</taxon>
        <taxon>Metazoa</taxon>
        <taxon>Ecdysozoa</taxon>
        <taxon>Arthropoda</taxon>
        <taxon>Hexapoda</taxon>
        <taxon>Insecta</taxon>
        <taxon>Pterygota</taxon>
        <taxon>Neoptera</taxon>
        <taxon>Paraneoptera</taxon>
        <taxon>Hemiptera</taxon>
        <taxon>Sternorrhyncha</taxon>
        <taxon>Coccoidea</taxon>
        <taxon>Coccidae</taxon>
        <taxon>Parthenolecanium</taxon>
    </lineage>
</organism>
<name>A0AAN9T3J0_9HEMI</name>
<accession>A0AAN9T3J0</accession>
<protein>
    <submittedName>
        <fullName evidence="2">Uncharacterized protein</fullName>
    </submittedName>
</protein>
<sequence length="246" mass="27982">MRTIVVRTRVKSQFQNRGWFIINMNNQNEKIELACPSSMKINNYLYQALISVISQDLSTVRSKLNVSIGSDVPINEKDILENLSILKSWIKELNETVVQLQISESHLKNSNFTSPKENSSEKVPTTDAFSIDRGHLNDSSHFMSLVNKLTENITYINNSLNSEIQLMKEEHSRDHEILRNLSSFTYNNVSHRLNHFEDELNGMSQKLNVVSSSSNKTDVFNKTSSTATDNSESSKVVSPKEEEGRP</sequence>
<dbReference type="AlphaFoldDB" id="A0AAN9T3J0"/>
<evidence type="ECO:0000256" key="1">
    <source>
        <dbReference type="SAM" id="MobiDB-lite"/>
    </source>
</evidence>
<comment type="caution">
    <text evidence="2">The sequence shown here is derived from an EMBL/GenBank/DDBJ whole genome shotgun (WGS) entry which is preliminary data.</text>
</comment>
<dbReference type="Proteomes" id="UP001367676">
    <property type="component" value="Unassembled WGS sequence"/>
</dbReference>
<reference evidence="2 3" key="1">
    <citation type="submission" date="2024-03" db="EMBL/GenBank/DDBJ databases">
        <title>Adaptation during the transition from Ophiocordyceps entomopathogen to insect associate is accompanied by gene loss and intensified selection.</title>
        <authorList>
            <person name="Ward C.M."/>
            <person name="Onetto C.A."/>
            <person name="Borneman A.R."/>
        </authorList>
    </citation>
    <scope>NUCLEOTIDE SEQUENCE [LARGE SCALE GENOMIC DNA]</scope>
    <source>
        <strain evidence="2">AWRI1</strain>
        <tissue evidence="2">Single Adult Female</tissue>
    </source>
</reference>
<proteinExistence type="predicted"/>
<evidence type="ECO:0000313" key="3">
    <source>
        <dbReference type="Proteomes" id="UP001367676"/>
    </source>
</evidence>
<evidence type="ECO:0000313" key="2">
    <source>
        <dbReference type="EMBL" id="KAK7571786.1"/>
    </source>
</evidence>
<gene>
    <name evidence="2" type="ORF">V9T40_014258</name>
</gene>
<feature type="region of interest" description="Disordered" evidence="1">
    <location>
        <begin position="212"/>
        <end position="246"/>
    </location>
</feature>
<dbReference type="EMBL" id="JBBCAQ010000038">
    <property type="protein sequence ID" value="KAK7571786.1"/>
    <property type="molecule type" value="Genomic_DNA"/>
</dbReference>
<keyword evidence="3" id="KW-1185">Reference proteome</keyword>
<feature type="compositionally biased region" description="Polar residues" evidence="1">
    <location>
        <begin position="212"/>
        <end position="230"/>
    </location>
</feature>